<sequence length="350" mass="39104">MNKQKKGCCGGDEGGSSDGRVNGEKRIVITGAAGFVGRRLTEALSGKGYKLRVFVRDNKFEDFFRKHHAEIYTGDIRDREIHDWLLDGACGVFHLASIVQKAGIPDREFWETHVTATRRLLQAAARQKVGRFVHCSTIGVLGGVENPPANEETPYNVSDIYQVTKAEGEKVALEWNGANGLKVCVVRPAAVYGPGDTRMLKLFKYIVNGKFKMIGDGKTLIHPVYVDDLVDGMILACESNKSAGRVYILGGEKYVTLTQWVNAIAGEANVKPSNVYLPYEPIRAVAALCEDVCKPLGIEPPIFRRRVDFFVKNRAFSITRAKEELGYRPKVDIHEGARRTLQWYKEHRFV</sequence>
<accession>A0A3B1BXT6</accession>
<dbReference type="PANTHER" id="PTHR43245">
    <property type="entry name" value="BIFUNCTIONAL POLYMYXIN RESISTANCE PROTEIN ARNA"/>
    <property type="match status" value="1"/>
</dbReference>
<organism evidence="2">
    <name type="scientific">hydrothermal vent metagenome</name>
    <dbReference type="NCBI Taxonomy" id="652676"/>
    <lineage>
        <taxon>unclassified sequences</taxon>
        <taxon>metagenomes</taxon>
        <taxon>ecological metagenomes</taxon>
    </lineage>
</organism>
<dbReference type="SUPFAM" id="SSF51735">
    <property type="entry name" value="NAD(P)-binding Rossmann-fold domains"/>
    <property type="match status" value="1"/>
</dbReference>
<dbReference type="EMBL" id="UOGE01000005">
    <property type="protein sequence ID" value="VAX16298.1"/>
    <property type="molecule type" value="Genomic_DNA"/>
</dbReference>
<dbReference type="InterPro" id="IPR001509">
    <property type="entry name" value="Epimerase_deHydtase"/>
</dbReference>
<dbReference type="EC" id="5.1.3.2" evidence="2"/>
<keyword evidence="2" id="KW-0413">Isomerase</keyword>
<proteinExistence type="predicted"/>
<evidence type="ECO:0000259" key="1">
    <source>
        <dbReference type="Pfam" id="PF01370"/>
    </source>
</evidence>
<name>A0A3B1BXT6_9ZZZZ</name>
<gene>
    <name evidence="2" type="ORF">MNBD_NITROSPINAE02-1592</name>
</gene>
<reference evidence="2" key="1">
    <citation type="submission" date="2018-06" db="EMBL/GenBank/DDBJ databases">
        <authorList>
            <person name="Zhirakovskaya E."/>
        </authorList>
    </citation>
    <scope>NUCLEOTIDE SEQUENCE</scope>
</reference>
<dbReference type="GO" id="GO:0003978">
    <property type="term" value="F:UDP-glucose 4-epimerase activity"/>
    <property type="evidence" value="ECO:0007669"/>
    <property type="project" value="UniProtKB-EC"/>
</dbReference>
<dbReference type="AlphaFoldDB" id="A0A3B1BXT6"/>
<evidence type="ECO:0000313" key="2">
    <source>
        <dbReference type="EMBL" id="VAX16298.1"/>
    </source>
</evidence>
<dbReference type="InterPro" id="IPR036291">
    <property type="entry name" value="NAD(P)-bd_dom_sf"/>
</dbReference>
<dbReference type="InterPro" id="IPR050177">
    <property type="entry name" value="Lipid_A_modif_metabolic_enz"/>
</dbReference>
<dbReference type="Gene3D" id="3.40.50.720">
    <property type="entry name" value="NAD(P)-binding Rossmann-like Domain"/>
    <property type="match status" value="1"/>
</dbReference>
<dbReference type="Pfam" id="PF01370">
    <property type="entry name" value="Epimerase"/>
    <property type="match status" value="1"/>
</dbReference>
<feature type="domain" description="NAD-dependent epimerase/dehydratase" evidence="1">
    <location>
        <begin position="27"/>
        <end position="250"/>
    </location>
</feature>
<protein>
    <submittedName>
        <fullName evidence="2">UDP-glucose 4-epimerase</fullName>
        <ecNumber evidence="2">5.1.3.2</ecNumber>
    </submittedName>
</protein>